<dbReference type="PANTHER" id="PTHR48100:SF34">
    <property type="entry name" value="PHOSPHOGLYCERATE MUTASE-LIKE PROTEIN 4"/>
    <property type="match status" value="1"/>
</dbReference>
<dbReference type="SUPFAM" id="SSF53254">
    <property type="entry name" value="Phosphoglycerate mutase-like"/>
    <property type="match status" value="1"/>
</dbReference>
<feature type="active site" description="Proton donor/acceptor" evidence="2">
    <location>
        <position position="115"/>
    </location>
</feature>
<dbReference type="PANTHER" id="PTHR48100">
    <property type="entry name" value="BROAD-SPECIFICITY PHOSPHATASE YOR283W-RELATED"/>
    <property type="match status" value="1"/>
</dbReference>
<sequence length="238" mass="26613">MEDAMHIVKSAEPAMSCVDPREAQSVPIRADIAEIVVVRHGQTDWNFEHRIQGHSNVQLNEVGRQQTNAVANRLSKEGEISAIYSSDLKRAIETAEAIATACGVAQVIKEPDLREQNTGKLQGLSVSEAANVYPQIFKDFRSRRWDLEIPGGETKDQVYQRCTTCLQNIGLKHKGERVIVVTHGTVFRSIYRRACPKDGPAPKVQNGSVSILHFSGEDKWVMKSWSDHSHLNQTEDKL</sequence>
<evidence type="ECO:0000256" key="3">
    <source>
        <dbReference type="PIRSR" id="PIRSR613078-2"/>
    </source>
</evidence>
<dbReference type="Proteomes" id="UP000827889">
    <property type="component" value="Chromosome 11"/>
</dbReference>
<feature type="active site" description="Tele-phosphohistidine intermediate" evidence="2">
    <location>
        <position position="40"/>
    </location>
</feature>
<protein>
    <submittedName>
        <fullName evidence="5">Phosphoglycerate mutase-like protein 4 isoform X1</fullName>
    </submittedName>
</protein>
<dbReference type="InterPro" id="IPR050275">
    <property type="entry name" value="PGM_Phosphatase"/>
</dbReference>
<organism evidence="4 5">
    <name type="scientific">Rhodamnia argentea</name>
    <dbReference type="NCBI Taxonomy" id="178133"/>
    <lineage>
        <taxon>Eukaryota</taxon>
        <taxon>Viridiplantae</taxon>
        <taxon>Streptophyta</taxon>
        <taxon>Embryophyta</taxon>
        <taxon>Tracheophyta</taxon>
        <taxon>Spermatophyta</taxon>
        <taxon>Magnoliopsida</taxon>
        <taxon>eudicotyledons</taxon>
        <taxon>Gunneridae</taxon>
        <taxon>Pentapetalae</taxon>
        <taxon>rosids</taxon>
        <taxon>malvids</taxon>
        <taxon>Myrtales</taxon>
        <taxon>Myrtaceae</taxon>
        <taxon>Myrtoideae</taxon>
        <taxon>Myrteae</taxon>
        <taxon>Australasian group</taxon>
        <taxon>Rhodamnia</taxon>
    </lineage>
</organism>
<dbReference type="CDD" id="cd07067">
    <property type="entry name" value="HP_PGM_like"/>
    <property type="match status" value="1"/>
</dbReference>
<proteinExistence type="inferred from homology"/>
<dbReference type="InterPro" id="IPR029033">
    <property type="entry name" value="His_PPase_superfam"/>
</dbReference>
<reference evidence="5" key="1">
    <citation type="submission" date="2025-08" db="UniProtKB">
        <authorList>
            <consortium name="RefSeq"/>
        </authorList>
    </citation>
    <scope>IDENTIFICATION</scope>
    <source>
        <tissue evidence="5">Leaf</tissue>
    </source>
</reference>
<dbReference type="InterPro" id="IPR001345">
    <property type="entry name" value="PG/BPGM_mutase_AS"/>
</dbReference>
<dbReference type="GeneID" id="115746953"/>
<evidence type="ECO:0000256" key="2">
    <source>
        <dbReference type="PIRSR" id="PIRSR613078-1"/>
    </source>
</evidence>
<dbReference type="SMART" id="SM00855">
    <property type="entry name" value="PGAM"/>
    <property type="match status" value="1"/>
</dbReference>
<dbReference type="Pfam" id="PF00300">
    <property type="entry name" value="His_Phos_1"/>
    <property type="match status" value="1"/>
</dbReference>
<dbReference type="GO" id="GO:0016791">
    <property type="term" value="F:phosphatase activity"/>
    <property type="evidence" value="ECO:0007669"/>
    <property type="project" value="TreeGrafter"/>
</dbReference>
<dbReference type="PROSITE" id="PS00175">
    <property type="entry name" value="PG_MUTASE"/>
    <property type="match status" value="1"/>
</dbReference>
<dbReference type="GO" id="GO:0005829">
    <property type="term" value="C:cytosol"/>
    <property type="evidence" value="ECO:0007669"/>
    <property type="project" value="TreeGrafter"/>
</dbReference>
<evidence type="ECO:0000313" key="4">
    <source>
        <dbReference type="Proteomes" id="UP000827889"/>
    </source>
</evidence>
<evidence type="ECO:0000313" key="5">
    <source>
        <dbReference type="RefSeq" id="XP_030538800.1"/>
    </source>
</evidence>
<dbReference type="KEGG" id="rarg:115746953"/>
<evidence type="ECO:0000256" key="1">
    <source>
        <dbReference type="ARBA" id="ARBA00038362"/>
    </source>
</evidence>
<gene>
    <name evidence="5" type="primary">LOC115746953</name>
</gene>
<dbReference type="AlphaFoldDB" id="A0A8B8PVJ4"/>
<dbReference type="InterPro" id="IPR013078">
    <property type="entry name" value="His_Pase_superF_clade-1"/>
</dbReference>
<accession>A0A8B8PVJ4</accession>
<comment type="similarity">
    <text evidence="1">Belongs to the phosphoglycerate mutase family.</text>
</comment>
<feature type="binding site" evidence="3">
    <location>
        <position position="90"/>
    </location>
    <ligand>
        <name>substrate</name>
    </ligand>
</feature>
<dbReference type="OrthoDB" id="354304at2759"/>
<dbReference type="Gene3D" id="3.40.50.1240">
    <property type="entry name" value="Phosphoglycerate mutase-like"/>
    <property type="match status" value="1"/>
</dbReference>
<name>A0A8B8PVJ4_9MYRT</name>
<keyword evidence="4" id="KW-1185">Reference proteome</keyword>
<dbReference type="RefSeq" id="XP_030538800.1">
    <property type="nucleotide sequence ID" value="XM_030682940.2"/>
</dbReference>
<feature type="binding site" evidence="3">
    <location>
        <begin position="39"/>
        <end position="46"/>
    </location>
    <ligand>
        <name>substrate</name>
    </ligand>
</feature>